<keyword evidence="15" id="KW-1185">Reference proteome</keyword>
<comment type="cofactor">
    <cofactor evidence="1">
        <name>Zn(2+)</name>
        <dbReference type="ChEBI" id="CHEBI:29105"/>
    </cofactor>
</comment>
<evidence type="ECO:0000256" key="7">
    <source>
        <dbReference type="ARBA" id="ARBA00022833"/>
    </source>
</evidence>
<dbReference type="Pfam" id="PF00246">
    <property type="entry name" value="Peptidase_M14"/>
    <property type="match status" value="2"/>
</dbReference>
<feature type="region of interest" description="Disordered" evidence="10">
    <location>
        <begin position="559"/>
        <end position="584"/>
    </location>
</feature>
<feature type="region of interest" description="Disordered" evidence="10">
    <location>
        <begin position="1365"/>
        <end position="1388"/>
    </location>
</feature>
<accession>A0A9P0F1Q9</accession>
<organism evidence="14 15">
    <name type="scientific">Bemisia tabaci</name>
    <name type="common">Sweetpotato whitefly</name>
    <name type="synonym">Aleurodes tabaci</name>
    <dbReference type="NCBI Taxonomy" id="7038"/>
    <lineage>
        <taxon>Eukaryota</taxon>
        <taxon>Metazoa</taxon>
        <taxon>Ecdysozoa</taxon>
        <taxon>Arthropoda</taxon>
        <taxon>Hexapoda</taxon>
        <taxon>Insecta</taxon>
        <taxon>Pterygota</taxon>
        <taxon>Neoptera</taxon>
        <taxon>Paraneoptera</taxon>
        <taxon>Hemiptera</taxon>
        <taxon>Sternorrhyncha</taxon>
        <taxon>Aleyrodoidea</taxon>
        <taxon>Aleyrodidae</taxon>
        <taxon>Aleyrodinae</taxon>
        <taxon>Bemisia</taxon>
    </lineage>
</organism>
<dbReference type="PROSITE" id="PS00133">
    <property type="entry name" value="CARBOXYPEPT_ZN_2"/>
    <property type="match status" value="2"/>
</dbReference>
<evidence type="ECO:0000256" key="11">
    <source>
        <dbReference type="SAM" id="Phobius"/>
    </source>
</evidence>
<keyword evidence="6" id="KW-0378">Hydrolase</keyword>
<feature type="domain" description="Peptidase M14" evidence="13">
    <location>
        <begin position="39"/>
        <end position="337"/>
    </location>
</feature>
<dbReference type="SMART" id="SM00631">
    <property type="entry name" value="Zn_pept"/>
    <property type="match status" value="2"/>
</dbReference>
<dbReference type="CDD" id="cd11308">
    <property type="entry name" value="Peptidase_M14NE-CP-C_like"/>
    <property type="match status" value="2"/>
</dbReference>
<dbReference type="PROSITE" id="PS52035">
    <property type="entry name" value="PEPTIDASE_M14"/>
    <property type="match status" value="2"/>
</dbReference>
<gene>
    <name evidence="14" type="ORF">BEMITA_LOCUS7130</name>
</gene>
<keyword evidence="7" id="KW-0862">Zinc</keyword>
<dbReference type="PROSITE" id="PS00132">
    <property type="entry name" value="CARBOXYPEPT_ZN_1"/>
    <property type="match status" value="2"/>
</dbReference>
<dbReference type="PANTHER" id="PTHR11532:SF62">
    <property type="entry name" value="CARBOXYPEPTIDASE D"/>
    <property type="match status" value="1"/>
</dbReference>
<evidence type="ECO:0000256" key="5">
    <source>
        <dbReference type="ARBA" id="ARBA00022723"/>
    </source>
</evidence>
<comment type="similarity">
    <text evidence="2 9">Belongs to the peptidase M14 family.</text>
</comment>
<evidence type="ECO:0000256" key="10">
    <source>
        <dbReference type="SAM" id="MobiDB-lite"/>
    </source>
</evidence>
<reference evidence="14" key="1">
    <citation type="submission" date="2021-12" db="EMBL/GenBank/DDBJ databases">
        <authorList>
            <person name="King R."/>
        </authorList>
    </citation>
    <scope>NUCLEOTIDE SEQUENCE</scope>
</reference>
<feature type="domain" description="Peptidase M14" evidence="13">
    <location>
        <begin position="455"/>
        <end position="746"/>
    </location>
</feature>
<dbReference type="Proteomes" id="UP001152759">
    <property type="component" value="Chromosome 4"/>
</dbReference>
<evidence type="ECO:0000256" key="8">
    <source>
        <dbReference type="ARBA" id="ARBA00023180"/>
    </source>
</evidence>
<evidence type="ECO:0000256" key="6">
    <source>
        <dbReference type="ARBA" id="ARBA00022801"/>
    </source>
</evidence>
<keyword evidence="11" id="KW-0472">Membrane</keyword>
<dbReference type="InterPro" id="IPR057246">
    <property type="entry name" value="CARBOXYPEPT_ZN_1"/>
</dbReference>
<dbReference type="GO" id="GO:0016485">
    <property type="term" value="P:protein processing"/>
    <property type="evidence" value="ECO:0007669"/>
    <property type="project" value="TreeGrafter"/>
</dbReference>
<keyword evidence="3" id="KW-0121">Carboxypeptidase</keyword>
<keyword evidence="8" id="KW-0325">Glycoprotein</keyword>
<proteinExistence type="inferred from homology"/>
<evidence type="ECO:0000256" key="3">
    <source>
        <dbReference type="ARBA" id="ARBA00022645"/>
    </source>
</evidence>
<dbReference type="GO" id="GO:0006518">
    <property type="term" value="P:peptide metabolic process"/>
    <property type="evidence" value="ECO:0007669"/>
    <property type="project" value="TreeGrafter"/>
</dbReference>
<dbReference type="InterPro" id="IPR000834">
    <property type="entry name" value="Peptidase_M14"/>
</dbReference>
<dbReference type="Gene3D" id="3.40.630.10">
    <property type="entry name" value="Zn peptidases"/>
    <property type="match status" value="3"/>
</dbReference>
<dbReference type="SUPFAM" id="SSF49464">
    <property type="entry name" value="Carboxypeptidase regulatory domain-like"/>
    <property type="match status" value="4"/>
</dbReference>
<dbReference type="FunFam" id="3.40.630.10:FF:000020">
    <property type="entry name" value="Carboxypeptidase D"/>
    <property type="match status" value="2"/>
</dbReference>
<evidence type="ECO:0000259" key="13">
    <source>
        <dbReference type="PROSITE" id="PS52035"/>
    </source>
</evidence>
<dbReference type="InterPro" id="IPR008969">
    <property type="entry name" value="CarboxyPept-like_regulatory"/>
</dbReference>
<evidence type="ECO:0000256" key="9">
    <source>
        <dbReference type="PROSITE-ProRule" id="PRU01379"/>
    </source>
</evidence>
<name>A0A9P0F1Q9_BEMTA</name>
<feature type="active site" description="Proton donor/acceptor" evidence="9">
    <location>
        <position position="716"/>
    </location>
</feature>
<evidence type="ECO:0000313" key="14">
    <source>
        <dbReference type="EMBL" id="CAH0388201.1"/>
    </source>
</evidence>
<feature type="signal peptide" evidence="12">
    <location>
        <begin position="1"/>
        <end position="24"/>
    </location>
</feature>
<feature type="transmembrane region" description="Helical" evidence="11">
    <location>
        <begin position="1296"/>
        <end position="1317"/>
    </location>
</feature>
<dbReference type="CDD" id="cd03858">
    <property type="entry name" value="M14_CP_N-E_like"/>
    <property type="match status" value="1"/>
</dbReference>
<dbReference type="PRINTS" id="PR00765">
    <property type="entry name" value="CRBOXYPTASEA"/>
</dbReference>
<protein>
    <recommendedName>
        <fullName evidence="13">Peptidase M14 domain-containing protein</fullName>
    </recommendedName>
</protein>
<sequence>MGIKINPYYLLTLLLCIYLPEISSVSVATSDESFLNEPRYYPFNETVSLFHQLAADHPTFARVHSIGKSVRGRDLIVIEISKNVVKRELGKPMFKYVANMHGDETVGYQLMVYLAQYLVNNYGTNLQVTRLVNNTDIFLMPSMNPDGYSESIEGTCGVEHEYKETSRRNANNVDLNRDFPDQFDAEYEHQPISKRQPETQAMMAWIVNNPFVLSGNLHGGALVVSYPYDDTKNKTTKDNSNISPDNALFKQIASKYANRHSNLKNGCKIYDEHFDGGITNGAVWYDVKGGMQDFNYLHSNCFEVTFELSCCKHPPASELPNEWRKNKGALLSYIENTHMGVKGIVTDETGKGVAGATIIVEGINHNITTTRDGEYWRLLLPGKYNISVYSPMHEKISPVEIEVLKESDSHLYPVATVHNFTLTRSQQALEQGTKVKEFTEPLRDKYGFLLPTPIIHHNYVKMEKVLRFLAENYPSYTRLYSIGESVKKRKLYVLEISTNPGVHEPGKPEFKYVANMHGNEVVGREMVLLLANYLLQNYGLDDRVTEIVNSTRIHLMPSMNPDGYEMSKEGDRSSLNGRPNANGIDLNRNFPDQYGVFEENRAMQPEVAAVIKWLKEYHFVLSANLHGGALVANYPYDDSQNQQDGVLNTSPDNEIFTFLAHLYANAHPKMHLGKSCPGYNDKFPGGVINGNVWYSVTGGMQDYNYLQAECLELTLELGCFKYPYQANLSEYWLDNREPLLLYMEQVHRGVKGFVLDDFYKKPVANASIRVSDIAHVVHSAVDGDYWRILAPGKYAITASALGYIPATMNVTVENSVVPKWLNFSLERLDQSIWAVNNDYGQLENVKVQHQYSSAEEIFKKLMDLESFQHKNDKIAEYKKNPLGLLPSAGSLKITAQVGAPEENKFHIGILGGLFSTEMFTQEFLIKIARHFTAGFRTNSSITRKILRHSVLHLIPIANQVKYAESTKCETDKPPVSVAPIALLLANGRYNQSVLSNAVMKLFLEEKFDAIISLEGGGLVLRSPEVSPNRISYNLYKSFADTFDAQLHPDLVKCDGKNAPLYDLKERLFVELGKELENTLMLSARLDCCNFVPPERAHEVWMYTLNPLMSILKGLVTGIIGRVQDTNQEPMRNAIIKIKGYQQDIEVSENEAYFKIILSPGEYDLHVICPDHKEQIAHVKVSEFNVTQVLITLSVKRNGARKPAFSIKKPGIFGYVVDMKNHSISSYSLAILDTNVTYTPDEDSHFWIPLKPGEYIASVNASGYFPVTKLINVEQKKASRVIIRMVRDKTIFSLPRLAFISLVTVGCACFGMIGLLIYSRLKNQHKGYYSGFSLLPQKLLFEDDDKDAELFRTPIKDIVTRPFYDESDDEVSDESLEKYPFPSLDDSSN</sequence>
<keyword evidence="4" id="KW-0645">Protease</keyword>
<dbReference type="Gene3D" id="2.60.40.1120">
    <property type="entry name" value="Carboxypeptidase-like, regulatory domain"/>
    <property type="match status" value="4"/>
</dbReference>
<evidence type="ECO:0000256" key="12">
    <source>
        <dbReference type="SAM" id="SignalP"/>
    </source>
</evidence>
<feature type="chain" id="PRO_5040485790" description="Peptidase M14 domain-containing protein" evidence="12">
    <location>
        <begin position="25"/>
        <end position="1388"/>
    </location>
</feature>
<evidence type="ECO:0000313" key="15">
    <source>
        <dbReference type="Proteomes" id="UP001152759"/>
    </source>
</evidence>
<dbReference type="SUPFAM" id="SSF53187">
    <property type="entry name" value="Zn-dependent exopeptidases"/>
    <property type="match status" value="3"/>
</dbReference>
<evidence type="ECO:0000256" key="2">
    <source>
        <dbReference type="ARBA" id="ARBA00005988"/>
    </source>
</evidence>
<feature type="active site" description="Proton donor/acceptor" evidence="9">
    <location>
        <position position="307"/>
    </location>
</feature>
<keyword evidence="11" id="KW-1133">Transmembrane helix</keyword>
<dbReference type="GO" id="GO:0008270">
    <property type="term" value="F:zinc ion binding"/>
    <property type="evidence" value="ECO:0007669"/>
    <property type="project" value="InterPro"/>
</dbReference>
<keyword evidence="12" id="KW-0732">Signal</keyword>
<dbReference type="EMBL" id="OU963865">
    <property type="protein sequence ID" value="CAH0388201.1"/>
    <property type="molecule type" value="Genomic_DNA"/>
</dbReference>
<dbReference type="GO" id="GO:0004181">
    <property type="term" value="F:metallocarboxypeptidase activity"/>
    <property type="evidence" value="ECO:0007669"/>
    <property type="project" value="InterPro"/>
</dbReference>
<evidence type="ECO:0000256" key="1">
    <source>
        <dbReference type="ARBA" id="ARBA00001947"/>
    </source>
</evidence>
<keyword evidence="5" id="KW-0479">Metal-binding</keyword>
<dbReference type="InterPro" id="IPR050753">
    <property type="entry name" value="Peptidase_M14_domain"/>
</dbReference>
<dbReference type="Pfam" id="PF13620">
    <property type="entry name" value="CarboxypepD_reg"/>
    <property type="match status" value="2"/>
</dbReference>
<dbReference type="GO" id="GO:0005615">
    <property type="term" value="C:extracellular space"/>
    <property type="evidence" value="ECO:0007669"/>
    <property type="project" value="TreeGrafter"/>
</dbReference>
<evidence type="ECO:0000256" key="4">
    <source>
        <dbReference type="ARBA" id="ARBA00022670"/>
    </source>
</evidence>
<keyword evidence="11" id="KW-0812">Transmembrane</keyword>
<dbReference type="CDD" id="cd03868">
    <property type="entry name" value="M14_CPD_I"/>
    <property type="match status" value="1"/>
</dbReference>
<dbReference type="InterPro" id="IPR057247">
    <property type="entry name" value="CARBOXYPEPT_ZN_2"/>
</dbReference>
<dbReference type="PANTHER" id="PTHR11532">
    <property type="entry name" value="PROTEASE M14 CARBOXYPEPTIDASE"/>
    <property type="match status" value="1"/>
</dbReference>